<evidence type="ECO:0000256" key="7">
    <source>
        <dbReference type="RuleBase" id="RU004466"/>
    </source>
</evidence>
<dbReference type="Gene3D" id="1.10.600.10">
    <property type="entry name" value="Farnesyl Diphosphate Synthase"/>
    <property type="match status" value="1"/>
</dbReference>
<dbReference type="GO" id="GO:0008299">
    <property type="term" value="P:isoprenoid biosynthetic process"/>
    <property type="evidence" value="ECO:0007669"/>
    <property type="project" value="InterPro"/>
</dbReference>
<dbReference type="PANTHER" id="PTHR12001:SF85">
    <property type="entry name" value="SHORT CHAIN ISOPRENYL DIPHOSPHATE SYNTHASE"/>
    <property type="match status" value="1"/>
</dbReference>
<keyword evidence="5" id="KW-0479">Metal-binding</keyword>
<reference evidence="8 9" key="1">
    <citation type="submission" date="2016-06" db="EMBL/GenBank/DDBJ databases">
        <authorList>
            <person name="Kjaerup R.B."/>
            <person name="Dalgaard T.S."/>
            <person name="Juul-Madsen H.R."/>
        </authorList>
    </citation>
    <scope>NUCLEOTIDE SEQUENCE [LARGE SCALE GENOMIC DNA]</scope>
    <source>
        <strain evidence="8 9">E152</strain>
    </source>
</reference>
<dbReference type="PANTHER" id="PTHR12001">
    <property type="entry name" value="GERANYLGERANYL PYROPHOSPHATE SYNTHASE"/>
    <property type="match status" value="1"/>
</dbReference>
<dbReference type="CDD" id="cd00685">
    <property type="entry name" value="Trans_IPPS_HT"/>
    <property type="match status" value="1"/>
</dbReference>
<evidence type="ECO:0000256" key="3">
    <source>
        <dbReference type="ARBA" id="ARBA00006706"/>
    </source>
</evidence>
<evidence type="ECO:0000256" key="6">
    <source>
        <dbReference type="ARBA" id="ARBA00022842"/>
    </source>
</evidence>
<dbReference type="PROSITE" id="PS00444">
    <property type="entry name" value="POLYPRENYL_SYNTHASE_2"/>
    <property type="match status" value="1"/>
</dbReference>
<keyword evidence="6" id="KW-0460">Magnesium</keyword>
<gene>
    <name evidence="8" type="ORF">A5683_03840</name>
</gene>
<comment type="cofactor">
    <cofactor evidence="1">
        <name>Mg(2+)</name>
        <dbReference type="ChEBI" id="CHEBI:18420"/>
    </cofactor>
</comment>
<evidence type="ECO:0000256" key="2">
    <source>
        <dbReference type="ARBA" id="ARBA00005128"/>
    </source>
</evidence>
<proteinExistence type="inferred from homology"/>
<dbReference type="AlphaFoldDB" id="A0A1A2T1R3"/>
<comment type="similarity">
    <text evidence="3 7">Belongs to the FPP/GGPP synthase family.</text>
</comment>
<dbReference type="EMBL" id="LZJU01000151">
    <property type="protein sequence ID" value="OBH70325.1"/>
    <property type="molecule type" value="Genomic_DNA"/>
</dbReference>
<dbReference type="InterPro" id="IPR000092">
    <property type="entry name" value="Polyprenyl_synt"/>
</dbReference>
<organism evidence="8 9">
    <name type="scientific">Mycobacterium mantenii</name>
    <dbReference type="NCBI Taxonomy" id="560555"/>
    <lineage>
        <taxon>Bacteria</taxon>
        <taxon>Bacillati</taxon>
        <taxon>Actinomycetota</taxon>
        <taxon>Actinomycetes</taxon>
        <taxon>Mycobacteriales</taxon>
        <taxon>Mycobacteriaceae</taxon>
        <taxon>Mycobacterium</taxon>
        <taxon>Mycobacterium avium complex (MAC)</taxon>
    </lineage>
</organism>
<dbReference type="Proteomes" id="UP000092389">
    <property type="component" value="Unassembled WGS sequence"/>
</dbReference>
<evidence type="ECO:0000313" key="8">
    <source>
        <dbReference type="EMBL" id="OBH70325.1"/>
    </source>
</evidence>
<comment type="caution">
    <text evidence="8">The sequence shown here is derived from an EMBL/GenBank/DDBJ whole genome shotgun (WGS) entry which is preliminary data.</text>
</comment>
<dbReference type="GO" id="GO:0046872">
    <property type="term" value="F:metal ion binding"/>
    <property type="evidence" value="ECO:0007669"/>
    <property type="project" value="UniProtKB-KW"/>
</dbReference>
<evidence type="ECO:0000313" key="9">
    <source>
        <dbReference type="Proteomes" id="UP000092389"/>
    </source>
</evidence>
<protein>
    <submittedName>
        <fullName evidence="8">Polyprenyl synthetase</fullName>
    </submittedName>
</protein>
<evidence type="ECO:0000256" key="1">
    <source>
        <dbReference type="ARBA" id="ARBA00001946"/>
    </source>
</evidence>
<dbReference type="SUPFAM" id="SSF48576">
    <property type="entry name" value="Terpenoid synthases"/>
    <property type="match status" value="1"/>
</dbReference>
<dbReference type="InterPro" id="IPR008949">
    <property type="entry name" value="Isoprenoid_synthase_dom_sf"/>
</dbReference>
<name>A0A1A2T1R3_MYCNT</name>
<dbReference type="GO" id="GO:0004659">
    <property type="term" value="F:prenyltransferase activity"/>
    <property type="evidence" value="ECO:0007669"/>
    <property type="project" value="InterPro"/>
</dbReference>
<comment type="pathway">
    <text evidence="2">Isoprenoid biosynthesis.</text>
</comment>
<keyword evidence="4 7" id="KW-0808">Transferase</keyword>
<sequence length="394" mass="43083">MFGDARPGHAKPSRRERLGTMGALSFSPATTSPPVAIGWLSADDFEAWRSNVRRMVLGDLADFVAARRVGELDDARVDTAGDILVEFVSGGKCLRSTFVYLGWLCGAPPDDAALRAAASFELLHAFALLQDDVMDGSDERRGRPSAHRQFGQWHRERGLSGSSRRFGESAAILLGDLCLIWAEQMLRDSGVEPRRLQRVWPRYDAMRTELAVGQFADLTNDARQMPGLEVVLDVARRKSGNYTVRRPLEIGAAMGECDDRTLSQLGRYGAAVGEAFQLRDDVLGVFGSPAITGKPCAGDLLERKATSVVVAANHLADAPTRRELHELANRETLDDNAIDRWKALIVETGAVRLIEEMIGDRVTSARGHLSDLPIDEPVRTALGEMAAFCTDRAV</sequence>
<evidence type="ECO:0000256" key="5">
    <source>
        <dbReference type="ARBA" id="ARBA00022723"/>
    </source>
</evidence>
<accession>A0A1A2T1R3</accession>
<dbReference type="SFLD" id="SFLDS00005">
    <property type="entry name" value="Isoprenoid_Synthase_Type_I"/>
    <property type="match status" value="1"/>
</dbReference>
<dbReference type="PROSITE" id="PS00723">
    <property type="entry name" value="POLYPRENYL_SYNTHASE_1"/>
    <property type="match status" value="1"/>
</dbReference>
<evidence type="ECO:0000256" key="4">
    <source>
        <dbReference type="ARBA" id="ARBA00022679"/>
    </source>
</evidence>
<dbReference type="InterPro" id="IPR033749">
    <property type="entry name" value="Polyprenyl_synt_CS"/>
</dbReference>
<dbReference type="Pfam" id="PF00348">
    <property type="entry name" value="polyprenyl_synt"/>
    <property type="match status" value="1"/>
</dbReference>